<proteinExistence type="predicted"/>
<dbReference type="AlphaFoldDB" id="A0ABD1ZZI9"/>
<dbReference type="EMBL" id="JAUDFV010000157">
    <property type="protein sequence ID" value="KAL2713784.1"/>
    <property type="molecule type" value="Genomic_DNA"/>
</dbReference>
<evidence type="ECO:0000256" key="1">
    <source>
        <dbReference type="SAM" id="MobiDB-lite"/>
    </source>
</evidence>
<accession>A0ABD1ZZI9</accession>
<evidence type="ECO:0000313" key="2">
    <source>
        <dbReference type="EMBL" id="KAL2713784.1"/>
    </source>
</evidence>
<feature type="compositionally biased region" description="Polar residues" evidence="1">
    <location>
        <begin position="43"/>
        <end position="59"/>
    </location>
</feature>
<evidence type="ECO:0000313" key="3">
    <source>
        <dbReference type="Proteomes" id="UP001607302"/>
    </source>
</evidence>
<gene>
    <name evidence="2" type="ORF">V1478_016341</name>
</gene>
<sequence>MSSIAISPIPNQQLFATCTKRYQHFHSIPKFLVTLHRDHESDSQNPPAKLQNPTQEVPD</sequence>
<keyword evidence="3" id="KW-1185">Reference proteome</keyword>
<comment type="caution">
    <text evidence="2">The sequence shown here is derived from an EMBL/GenBank/DDBJ whole genome shotgun (WGS) entry which is preliminary data.</text>
</comment>
<dbReference type="Proteomes" id="UP001607302">
    <property type="component" value="Unassembled WGS sequence"/>
</dbReference>
<protein>
    <submittedName>
        <fullName evidence="2">Uncharacterized protein</fullName>
    </submittedName>
</protein>
<reference evidence="2 3" key="1">
    <citation type="journal article" date="2024" name="Ann. Entomol. Soc. Am.">
        <title>Genomic analyses of the southern and eastern yellowjacket wasps (Hymenoptera: Vespidae) reveal evolutionary signatures of social life.</title>
        <authorList>
            <person name="Catto M.A."/>
            <person name="Caine P.B."/>
            <person name="Orr S.E."/>
            <person name="Hunt B.G."/>
            <person name="Goodisman M.A.D."/>
        </authorList>
    </citation>
    <scope>NUCLEOTIDE SEQUENCE [LARGE SCALE GENOMIC DNA]</scope>
    <source>
        <strain evidence="2">233</strain>
        <tissue evidence="2">Head and thorax</tissue>
    </source>
</reference>
<feature type="region of interest" description="Disordered" evidence="1">
    <location>
        <begin position="36"/>
        <end position="59"/>
    </location>
</feature>
<organism evidence="2 3">
    <name type="scientific">Vespula squamosa</name>
    <name type="common">Southern yellow jacket</name>
    <name type="synonym">Wasp</name>
    <dbReference type="NCBI Taxonomy" id="30214"/>
    <lineage>
        <taxon>Eukaryota</taxon>
        <taxon>Metazoa</taxon>
        <taxon>Ecdysozoa</taxon>
        <taxon>Arthropoda</taxon>
        <taxon>Hexapoda</taxon>
        <taxon>Insecta</taxon>
        <taxon>Pterygota</taxon>
        <taxon>Neoptera</taxon>
        <taxon>Endopterygota</taxon>
        <taxon>Hymenoptera</taxon>
        <taxon>Apocrita</taxon>
        <taxon>Aculeata</taxon>
        <taxon>Vespoidea</taxon>
        <taxon>Vespidae</taxon>
        <taxon>Vespinae</taxon>
        <taxon>Vespula</taxon>
    </lineage>
</organism>
<name>A0ABD1ZZI9_VESSQ</name>